<comment type="caution">
    <text evidence="3">The sequence shown here is derived from an EMBL/GenBank/DDBJ whole genome shotgun (WGS) entry which is preliminary data.</text>
</comment>
<dbReference type="OrthoDB" id="9804104at2"/>
<dbReference type="GO" id="GO:0016491">
    <property type="term" value="F:oxidoreductase activity"/>
    <property type="evidence" value="ECO:0007669"/>
    <property type="project" value="UniProtKB-KW"/>
</dbReference>
<proteinExistence type="inferred from homology"/>
<dbReference type="SUPFAM" id="SSF51735">
    <property type="entry name" value="NAD(P)-binding Rossmann-fold domains"/>
    <property type="match status" value="1"/>
</dbReference>
<sequence>MSLSGKNILVVGASSGIGKSVAELSLLKSANVFVAGRNDPKISGANYISLDVNQMSTELDELPEVLHGVVYAPGSINLKPFHRIKLEDFQADMNINLFGAIKVLQACMGRLKKAEGASVILYSTVAVNMGMNFHSSIAAAKGAVEGLAKSLAAEWAGMNIRVNVLAPSLTDTPLAERLLATDDKKEASNKRHPIGRYGQPSDLGHLTTLLLSDEGSWITGQIIGVDGGMSTLRT</sequence>
<keyword evidence="2" id="KW-0560">Oxidoreductase</keyword>
<dbReference type="PANTHER" id="PTHR43477">
    <property type="entry name" value="DIHYDROANTICAPSIN 7-DEHYDROGENASE"/>
    <property type="match status" value="1"/>
</dbReference>
<dbReference type="RefSeq" id="WP_062590202.1">
    <property type="nucleotide sequence ID" value="NZ_LQZQ01000004.1"/>
</dbReference>
<comment type="similarity">
    <text evidence="1">Belongs to the short-chain dehydrogenases/reductases (SDR) family.</text>
</comment>
<dbReference type="InterPro" id="IPR036291">
    <property type="entry name" value="NAD(P)-bd_dom_sf"/>
</dbReference>
<dbReference type="CDD" id="cd05233">
    <property type="entry name" value="SDR_c"/>
    <property type="match status" value="1"/>
</dbReference>
<dbReference type="STRING" id="279360.MB14_15335"/>
<evidence type="ECO:0000256" key="2">
    <source>
        <dbReference type="ARBA" id="ARBA00023002"/>
    </source>
</evidence>
<evidence type="ECO:0000313" key="4">
    <source>
        <dbReference type="Proteomes" id="UP000075583"/>
    </source>
</evidence>
<dbReference type="EMBL" id="LQZQ01000004">
    <property type="protein sequence ID" value="KYG80523.1"/>
    <property type="molecule type" value="Genomic_DNA"/>
</dbReference>
<name>A0A150XP86_ROSEK</name>
<evidence type="ECO:0000313" key="3">
    <source>
        <dbReference type="EMBL" id="KYG80523.1"/>
    </source>
</evidence>
<gene>
    <name evidence="3" type="ORF">MB14_15335</name>
</gene>
<dbReference type="PRINTS" id="PR00081">
    <property type="entry name" value="GDHRDH"/>
</dbReference>
<dbReference type="InterPro" id="IPR002347">
    <property type="entry name" value="SDR_fam"/>
</dbReference>
<accession>A0A150XP86</accession>
<dbReference type="Pfam" id="PF13561">
    <property type="entry name" value="adh_short_C2"/>
    <property type="match status" value="1"/>
</dbReference>
<dbReference type="Gene3D" id="3.40.50.720">
    <property type="entry name" value="NAD(P)-binding Rossmann-like Domain"/>
    <property type="match status" value="1"/>
</dbReference>
<evidence type="ECO:0000256" key="1">
    <source>
        <dbReference type="ARBA" id="ARBA00006484"/>
    </source>
</evidence>
<dbReference type="PANTHER" id="PTHR43477:SF1">
    <property type="entry name" value="DIHYDROANTICAPSIN 7-DEHYDROGENASE"/>
    <property type="match status" value="1"/>
</dbReference>
<reference evidence="3" key="1">
    <citation type="submission" date="2016-01" db="EMBL/GenBank/DDBJ databases">
        <title>Genome sequencing of Roseivirga ehrenbergii KMM 6017.</title>
        <authorList>
            <person name="Selvaratnam C."/>
            <person name="Thevarajoo S."/>
            <person name="Goh K.M."/>
            <person name="Ee R."/>
            <person name="Chan K.-G."/>
            <person name="Chong C.S."/>
        </authorList>
    </citation>
    <scope>NUCLEOTIDE SEQUENCE [LARGE SCALE GENOMIC DNA]</scope>
    <source>
        <strain evidence="3">KMM 6017</strain>
    </source>
</reference>
<keyword evidence="4" id="KW-1185">Reference proteome</keyword>
<organism evidence="3 4">
    <name type="scientific">Roseivirga ehrenbergii (strain DSM 102268 / JCM 13514 / KCTC 12282 / NCIMB 14502 / KMM 6017)</name>
    <dbReference type="NCBI Taxonomy" id="279360"/>
    <lineage>
        <taxon>Bacteria</taxon>
        <taxon>Pseudomonadati</taxon>
        <taxon>Bacteroidota</taxon>
        <taxon>Cytophagia</taxon>
        <taxon>Cytophagales</taxon>
        <taxon>Roseivirgaceae</taxon>
        <taxon>Roseivirga</taxon>
    </lineage>
</organism>
<dbReference type="AlphaFoldDB" id="A0A150XP86"/>
<dbReference type="Proteomes" id="UP000075583">
    <property type="component" value="Unassembled WGS sequence"/>
</dbReference>
<protein>
    <submittedName>
        <fullName evidence="3">Oxidoreductase</fullName>
    </submittedName>
</protein>
<dbReference type="InterPro" id="IPR051122">
    <property type="entry name" value="SDR_DHRS6-like"/>
</dbReference>